<organism evidence="13 14">
    <name type="scientific">Roseovarius litoreus</name>
    <dbReference type="NCBI Taxonomy" id="1155722"/>
    <lineage>
        <taxon>Bacteria</taxon>
        <taxon>Pseudomonadati</taxon>
        <taxon>Pseudomonadota</taxon>
        <taxon>Alphaproteobacteria</taxon>
        <taxon>Rhodobacterales</taxon>
        <taxon>Roseobacteraceae</taxon>
        <taxon>Roseovarius</taxon>
    </lineage>
</organism>
<evidence type="ECO:0000256" key="7">
    <source>
        <dbReference type="ARBA" id="ARBA00022989"/>
    </source>
</evidence>
<gene>
    <name evidence="13" type="ORF">SAMN05443432_103229</name>
</gene>
<evidence type="ECO:0000259" key="12">
    <source>
        <dbReference type="Pfam" id="PF26002"/>
    </source>
</evidence>
<dbReference type="InterPro" id="IPR050739">
    <property type="entry name" value="MFP"/>
</dbReference>
<comment type="subcellular location">
    <subcellularLocation>
        <location evidence="1 9">Cell inner membrane</location>
        <topology evidence="1 9">Single-pass membrane protein</topology>
    </subcellularLocation>
</comment>
<dbReference type="AlphaFoldDB" id="A0A1M7E708"/>
<evidence type="ECO:0000256" key="5">
    <source>
        <dbReference type="ARBA" id="ARBA00022519"/>
    </source>
</evidence>
<keyword evidence="14" id="KW-1185">Reference proteome</keyword>
<feature type="coiled-coil region" evidence="10">
    <location>
        <begin position="219"/>
        <end position="293"/>
    </location>
</feature>
<evidence type="ECO:0000256" key="6">
    <source>
        <dbReference type="ARBA" id="ARBA00022692"/>
    </source>
</evidence>
<evidence type="ECO:0000256" key="9">
    <source>
        <dbReference type="RuleBase" id="RU365093"/>
    </source>
</evidence>
<keyword evidence="4 9" id="KW-1003">Cell membrane</keyword>
<keyword evidence="8 9" id="KW-0472">Membrane</keyword>
<keyword evidence="3 9" id="KW-0813">Transport</keyword>
<evidence type="ECO:0000313" key="14">
    <source>
        <dbReference type="Proteomes" id="UP000322545"/>
    </source>
</evidence>
<comment type="similarity">
    <text evidence="2 9">Belongs to the membrane fusion protein (MFP) (TC 8.A.1) family.</text>
</comment>
<dbReference type="GO" id="GO:0015031">
    <property type="term" value="P:protein transport"/>
    <property type="evidence" value="ECO:0007669"/>
    <property type="project" value="InterPro"/>
</dbReference>
<evidence type="ECO:0000256" key="1">
    <source>
        <dbReference type="ARBA" id="ARBA00004377"/>
    </source>
</evidence>
<evidence type="ECO:0000256" key="2">
    <source>
        <dbReference type="ARBA" id="ARBA00009477"/>
    </source>
</evidence>
<dbReference type="Pfam" id="PF25994">
    <property type="entry name" value="HH_AprE"/>
    <property type="match status" value="1"/>
</dbReference>
<keyword evidence="7 9" id="KW-1133">Transmembrane helix</keyword>
<keyword evidence="10" id="KW-0175">Coiled coil</keyword>
<dbReference type="Pfam" id="PF26002">
    <property type="entry name" value="Beta-barrel_AprE"/>
    <property type="match status" value="1"/>
</dbReference>
<reference evidence="13 14" key="1">
    <citation type="submission" date="2016-11" db="EMBL/GenBank/DDBJ databases">
        <authorList>
            <person name="Varghese N."/>
            <person name="Submissions S."/>
        </authorList>
    </citation>
    <scope>NUCLEOTIDE SEQUENCE [LARGE SCALE GENOMIC DNA]</scope>
    <source>
        <strain evidence="13 14">DSM 28249</strain>
    </source>
</reference>
<feature type="domain" description="AprE-like long alpha-helical hairpin" evidence="11">
    <location>
        <begin position="95"/>
        <end position="284"/>
    </location>
</feature>
<dbReference type="Proteomes" id="UP000322545">
    <property type="component" value="Unassembled WGS sequence"/>
</dbReference>
<feature type="transmembrane region" description="Helical" evidence="9">
    <location>
        <begin position="20"/>
        <end position="37"/>
    </location>
</feature>
<dbReference type="PANTHER" id="PTHR30386:SF17">
    <property type="entry name" value="ALKALINE PROTEASE SECRETION PROTEIN APRE"/>
    <property type="match status" value="1"/>
</dbReference>
<dbReference type="InterPro" id="IPR058982">
    <property type="entry name" value="Beta-barrel_AprE"/>
</dbReference>
<feature type="domain" description="AprE-like beta-barrel" evidence="12">
    <location>
        <begin position="328"/>
        <end position="419"/>
    </location>
</feature>
<dbReference type="GO" id="GO:0005886">
    <property type="term" value="C:plasma membrane"/>
    <property type="evidence" value="ECO:0007669"/>
    <property type="project" value="UniProtKB-SubCell"/>
</dbReference>
<dbReference type="InterPro" id="IPR058781">
    <property type="entry name" value="HH_AprE-like"/>
</dbReference>
<name>A0A1M7E708_9RHOB</name>
<protein>
    <recommendedName>
        <fullName evidence="9">Membrane fusion protein (MFP) family protein</fullName>
    </recommendedName>
</protein>
<evidence type="ECO:0000256" key="4">
    <source>
        <dbReference type="ARBA" id="ARBA00022475"/>
    </source>
</evidence>
<keyword evidence="5 9" id="KW-0997">Cell inner membrane</keyword>
<evidence type="ECO:0000256" key="10">
    <source>
        <dbReference type="SAM" id="Coils"/>
    </source>
</evidence>
<keyword evidence="6 9" id="KW-0812">Transmembrane</keyword>
<dbReference type="PANTHER" id="PTHR30386">
    <property type="entry name" value="MEMBRANE FUSION SUBUNIT OF EMRAB-TOLC MULTIDRUG EFFLUX PUMP"/>
    <property type="match status" value="1"/>
</dbReference>
<evidence type="ECO:0000259" key="11">
    <source>
        <dbReference type="Pfam" id="PF25994"/>
    </source>
</evidence>
<dbReference type="NCBIfam" id="TIGR01843">
    <property type="entry name" value="type_I_hlyD"/>
    <property type="match status" value="1"/>
</dbReference>
<sequence>MAMTEDIWNGDIPVNTQRYVKIGLIVTMATLGAFLVWSTTARLDSATVAPGNFTVTGRNQMVQHLDGGVIDQLLVEEGDTVQQGQLLLRLDDAEARAELQRLELRRFRLHVAQVRLQSEIAQLDDIEWPEELKSAAAVNAAHADALEVQAALFVARGNAQKSERQILQQGVAAYREHVAGQRQQLSAAENQLMLIVEDREARETLVRKGLTKRQDFLSVKRAEAQLQGETARLRAAILDGMERILRGEQMVTNAHQATIERAITELDKTLAELRDIEELIARAERAIERLDIRAPSAGVVVKLEVNSPGGVIRPGAKIMELVPIGNELIIEARVRPQDIDSVHKGQNALVRLTALNQRVTPMITGQVIYVSADTLKGEDFADRQDSYIARVSLDRSSIDPALARILTPGMPVELYIKTGVRTFASYLMRPLTDSMQHAFKES</sequence>
<evidence type="ECO:0000256" key="3">
    <source>
        <dbReference type="ARBA" id="ARBA00022448"/>
    </source>
</evidence>
<dbReference type="Gene3D" id="2.40.50.100">
    <property type="match status" value="1"/>
</dbReference>
<dbReference type="PRINTS" id="PR01490">
    <property type="entry name" value="RTXTOXIND"/>
</dbReference>
<dbReference type="SUPFAM" id="SSF111369">
    <property type="entry name" value="HlyD-like secretion proteins"/>
    <property type="match status" value="1"/>
</dbReference>
<dbReference type="EMBL" id="FRCB01000003">
    <property type="protein sequence ID" value="SHL87542.1"/>
    <property type="molecule type" value="Genomic_DNA"/>
</dbReference>
<evidence type="ECO:0000256" key="8">
    <source>
        <dbReference type="ARBA" id="ARBA00023136"/>
    </source>
</evidence>
<accession>A0A1M7E708</accession>
<dbReference type="Gene3D" id="2.40.30.170">
    <property type="match status" value="1"/>
</dbReference>
<proteinExistence type="inferred from homology"/>
<evidence type="ECO:0000313" key="13">
    <source>
        <dbReference type="EMBL" id="SHL87542.1"/>
    </source>
</evidence>
<dbReference type="InterPro" id="IPR010129">
    <property type="entry name" value="T1SS_HlyD"/>
</dbReference>